<dbReference type="GO" id="GO:0055052">
    <property type="term" value="C:ATP-binding cassette (ABC) transporter complex, substrate-binding subunit-containing"/>
    <property type="evidence" value="ECO:0007669"/>
    <property type="project" value="TreeGrafter"/>
</dbReference>
<name>A0A2W7NTB6_9RHOB</name>
<dbReference type="AlphaFoldDB" id="A0A2W7NTB6"/>
<keyword evidence="3" id="KW-0547">Nucleotide-binding</keyword>
<dbReference type="OrthoDB" id="9802264at2"/>
<dbReference type="InterPro" id="IPR003439">
    <property type="entry name" value="ABC_transporter-like_ATP-bd"/>
</dbReference>
<feature type="domain" description="ABC transporter" evidence="5">
    <location>
        <begin position="13"/>
        <end position="261"/>
    </location>
</feature>
<dbReference type="PANTHER" id="PTHR43875:SF14">
    <property type="entry name" value="ABC TRANSPORTER ATP-BINDING PROTEIN"/>
    <property type="match status" value="1"/>
</dbReference>
<dbReference type="SMART" id="SM00382">
    <property type="entry name" value="AAA"/>
    <property type="match status" value="1"/>
</dbReference>
<keyword evidence="2" id="KW-0813">Transport</keyword>
<dbReference type="InterPro" id="IPR017871">
    <property type="entry name" value="ABC_transporter-like_CS"/>
</dbReference>
<dbReference type="EMBL" id="QKZL01000013">
    <property type="protein sequence ID" value="PZX14472.1"/>
    <property type="molecule type" value="Genomic_DNA"/>
</dbReference>
<dbReference type="InterPro" id="IPR008995">
    <property type="entry name" value="Mo/tungstate-bd_C_term_dom"/>
</dbReference>
<evidence type="ECO:0000256" key="1">
    <source>
        <dbReference type="ARBA" id="ARBA00005417"/>
    </source>
</evidence>
<evidence type="ECO:0000259" key="5">
    <source>
        <dbReference type="PROSITE" id="PS50893"/>
    </source>
</evidence>
<evidence type="ECO:0000313" key="7">
    <source>
        <dbReference type="Proteomes" id="UP000248916"/>
    </source>
</evidence>
<dbReference type="SUPFAM" id="SSF50331">
    <property type="entry name" value="MOP-like"/>
    <property type="match status" value="1"/>
</dbReference>
<dbReference type="PROSITE" id="PS00211">
    <property type="entry name" value="ABC_TRANSPORTER_1"/>
    <property type="match status" value="1"/>
</dbReference>
<comment type="similarity">
    <text evidence="1">Belongs to the ABC transporter superfamily.</text>
</comment>
<accession>A0A2W7NTB6</accession>
<dbReference type="FunFam" id="3.40.50.300:FF:000042">
    <property type="entry name" value="Maltose/maltodextrin ABC transporter, ATP-binding protein"/>
    <property type="match status" value="1"/>
</dbReference>
<dbReference type="Pfam" id="PF00005">
    <property type="entry name" value="ABC_tran"/>
    <property type="match status" value="1"/>
</dbReference>
<evidence type="ECO:0000256" key="4">
    <source>
        <dbReference type="ARBA" id="ARBA00022840"/>
    </source>
</evidence>
<evidence type="ECO:0000256" key="2">
    <source>
        <dbReference type="ARBA" id="ARBA00022448"/>
    </source>
</evidence>
<dbReference type="PROSITE" id="PS50893">
    <property type="entry name" value="ABC_TRANSPORTER_2"/>
    <property type="match status" value="1"/>
</dbReference>
<organism evidence="6 7">
    <name type="scientific">Palleronia aestuarii</name>
    <dbReference type="NCBI Taxonomy" id="568105"/>
    <lineage>
        <taxon>Bacteria</taxon>
        <taxon>Pseudomonadati</taxon>
        <taxon>Pseudomonadota</taxon>
        <taxon>Alphaproteobacteria</taxon>
        <taxon>Rhodobacterales</taxon>
        <taxon>Roseobacteraceae</taxon>
        <taxon>Palleronia</taxon>
    </lineage>
</organism>
<dbReference type="GO" id="GO:0016887">
    <property type="term" value="F:ATP hydrolysis activity"/>
    <property type="evidence" value="ECO:0007669"/>
    <property type="project" value="InterPro"/>
</dbReference>
<protein>
    <submittedName>
        <fullName evidence="6">Multiple sugar transport system ATP-binding protein</fullName>
    </submittedName>
</protein>
<dbReference type="GO" id="GO:0005524">
    <property type="term" value="F:ATP binding"/>
    <property type="evidence" value="ECO:0007669"/>
    <property type="project" value="UniProtKB-KW"/>
</dbReference>
<dbReference type="InterPro" id="IPR013611">
    <property type="entry name" value="Transp-assoc_OB_typ2"/>
</dbReference>
<dbReference type="Proteomes" id="UP000248916">
    <property type="component" value="Unassembled WGS sequence"/>
</dbReference>
<dbReference type="InterPro" id="IPR027417">
    <property type="entry name" value="P-loop_NTPase"/>
</dbReference>
<dbReference type="Gene3D" id="3.40.50.300">
    <property type="entry name" value="P-loop containing nucleotide triphosphate hydrolases"/>
    <property type="match status" value="1"/>
</dbReference>
<sequence length="394" mass="42486">MQGTDHTMESQTLEIADLTCRFGAHRALDAVSLSVGAGEFVSILGPSGCGKSTLLRSIAGLEAVEGGTIRIGGQSVDGLRPRDRGVAFVFQSYALYPHMSCAENIAAPLRMSELGPLGRLPLLWRLSGRMRRTRESIADRVGATARQLQIEPLLGRRPAALSGGQRQRVALGRALIREPALFLLDEPLANLDAALRNRTRTDLRALQRRIGATTLFVTHDQTEAMAISDRIAVMFDGRIHQVGTPDEIYRDPETLAIARFFSQPHLNVVPAATLRRHIGGATAAGDIRIGGAALEGMAGVVAFRPEDASIRTARRPGLPGLPCTVDHAEHAGHDANLFVRLADGETAVVRIRSHEIADWPQGAEGVLHFDLDAARRFDAPQGEAETPSRAREVA</sequence>
<dbReference type="PANTHER" id="PTHR43875">
    <property type="entry name" value="MALTODEXTRIN IMPORT ATP-BINDING PROTEIN MSMX"/>
    <property type="match status" value="1"/>
</dbReference>
<proteinExistence type="inferred from homology"/>
<dbReference type="InterPro" id="IPR047641">
    <property type="entry name" value="ABC_transpr_MalK/UgpC-like"/>
</dbReference>
<evidence type="ECO:0000313" key="6">
    <source>
        <dbReference type="EMBL" id="PZX14472.1"/>
    </source>
</evidence>
<evidence type="ECO:0000256" key="3">
    <source>
        <dbReference type="ARBA" id="ARBA00022741"/>
    </source>
</evidence>
<dbReference type="SUPFAM" id="SSF52540">
    <property type="entry name" value="P-loop containing nucleoside triphosphate hydrolases"/>
    <property type="match status" value="1"/>
</dbReference>
<comment type="caution">
    <text evidence="6">The sequence shown here is derived from an EMBL/GenBank/DDBJ whole genome shotgun (WGS) entry which is preliminary data.</text>
</comment>
<dbReference type="GO" id="GO:0140359">
    <property type="term" value="F:ABC-type transporter activity"/>
    <property type="evidence" value="ECO:0007669"/>
    <property type="project" value="UniProtKB-ARBA"/>
</dbReference>
<keyword evidence="4 6" id="KW-0067">ATP-binding</keyword>
<keyword evidence="6" id="KW-0762">Sugar transport</keyword>
<reference evidence="6 7" key="1">
    <citation type="submission" date="2018-06" db="EMBL/GenBank/DDBJ databases">
        <title>Genomic Encyclopedia of Archaeal and Bacterial Type Strains, Phase II (KMG-II): from individual species to whole genera.</title>
        <authorList>
            <person name="Goeker M."/>
        </authorList>
    </citation>
    <scope>NUCLEOTIDE SEQUENCE [LARGE SCALE GENOMIC DNA]</scope>
    <source>
        <strain evidence="6 7">DSM 22009</strain>
    </source>
</reference>
<dbReference type="InterPro" id="IPR003593">
    <property type="entry name" value="AAA+_ATPase"/>
</dbReference>
<gene>
    <name evidence="6" type="ORF">LX81_02846</name>
</gene>
<dbReference type="Pfam" id="PF08402">
    <property type="entry name" value="TOBE_2"/>
    <property type="match status" value="1"/>
</dbReference>
<keyword evidence="7" id="KW-1185">Reference proteome</keyword>